<name>A0A7M1T194_9FLAO</name>
<reference evidence="3 4" key="1">
    <citation type="submission" date="2020-10" db="EMBL/GenBank/DDBJ databases">
        <title>Complete genome of Cruoricapor ignavus strain M1214 isolated from the blood culture of a febrile patient.</title>
        <authorList>
            <person name="Guglielmino C.J.D."/>
        </authorList>
    </citation>
    <scope>NUCLEOTIDE SEQUENCE [LARGE SCALE GENOMIC DNA]</scope>
    <source>
        <strain evidence="3 4">M1214</strain>
    </source>
</reference>
<dbReference type="InterPro" id="IPR048954">
    <property type="entry name" value="PorZ_N"/>
</dbReference>
<dbReference type="Gene3D" id="2.130.10.10">
    <property type="entry name" value="YVTN repeat-like/Quinoprotein amine dehydrogenase"/>
    <property type="match status" value="1"/>
</dbReference>
<sequence>MRKIIFAIFSALPFLSSAQKISDSRWQDLFSYNNVLAIRKDGERLIAAAENGIFYYHPVSGEISKLSKANGLHEVKISAFDYNNETKTGLIGYENGRLDVITPEGISLVVDVPLSGGYRGTKRINHISITGNRAAVSIGYENGKQSSQYALAIFDLEKKEFGQSVIMSEPSREAVILNNEVYTVTNKGLKSHEINVTFPLYSSWKNRSTGDFHNIALHNGAVYFAGNDTALHNLGGSSTIFASKIQDILSTNNSLLVATSEGENSWIQNLTENKIEHFEAFSNTGFYLANSLFSGSKTKGILFKENAEKVKEVKPDGPFNNFSYKINLKGDRIWVSTGTREDRYNKAPTILNQLGFYYFDGKKWHYPDLFRKYSVELNVLDAIGNPQNLNETFIANYSNPRESAGVLLIEKDGDDFIIKKHFILNSSAKSYNKRPVGFVVDDNRNLFLTSSYFGTDDGSGYHLLDTKNSFIIGGRQVKSYAAAQKPVINDGFLWYGDPRANEFIAIDLKNTPQNLNDDEVYILKGTTPNLPANAKGGLSIAFDKNGDAWLGTDAGLRILANANTAVKNNPRAEPIIITQNGLGEELFRDSAILQIAVDSGNRKWVSVDGGGVYYLSASGQQTIYHFTKENSPLPDNSVTDIKIDSSGKVYFVSHSGIVSFQGDTANVTENFSDVLVYPNPVIYTQYKGSVHLKGLAEKTNIRITDAAGNLVHQAVARGGTYEWDLTSKGKRVASGIYFVLMTNADGTDKASAKIAVVN</sequence>
<dbReference type="Proteomes" id="UP000593605">
    <property type="component" value="Chromosome"/>
</dbReference>
<keyword evidence="1" id="KW-0732">Signal</keyword>
<evidence type="ECO:0000256" key="1">
    <source>
        <dbReference type="ARBA" id="ARBA00022729"/>
    </source>
</evidence>
<proteinExistence type="predicted"/>
<dbReference type="NCBIfam" id="TIGR04183">
    <property type="entry name" value="Por_Secre_tail"/>
    <property type="match status" value="1"/>
</dbReference>
<dbReference type="InterPro" id="IPR011047">
    <property type="entry name" value="Quinoprotein_ADH-like_sf"/>
</dbReference>
<dbReference type="InterPro" id="IPR026444">
    <property type="entry name" value="Secre_tail"/>
</dbReference>
<evidence type="ECO:0000313" key="3">
    <source>
        <dbReference type="EMBL" id="QOR73521.1"/>
    </source>
</evidence>
<dbReference type="RefSeq" id="WP_193439663.1">
    <property type="nucleotide sequence ID" value="NZ_CP063145.1"/>
</dbReference>
<organism evidence="3 4">
    <name type="scientific">Cruoricaptor ignavus</name>
    <dbReference type="NCBI Taxonomy" id="1118202"/>
    <lineage>
        <taxon>Bacteria</taxon>
        <taxon>Pseudomonadati</taxon>
        <taxon>Bacteroidota</taxon>
        <taxon>Flavobacteriia</taxon>
        <taxon>Flavobacteriales</taxon>
        <taxon>Weeksellaceae</taxon>
        <taxon>Cruoricaptor</taxon>
    </lineage>
</organism>
<evidence type="ECO:0000313" key="4">
    <source>
        <dbReference type="Proteomes" id="UP000593605"/>
    </source>
</evidence>
<feature type="domain" description="PorZ N-terminal beta-propeller" evidence="2">
    <location>
        <begin position="47"/>
        <end position="195"/>
    </location>
</feature>
<dbReference type="EMBL" id="CP063145">
    <property type="protein sequence ID" value="QOR73521.1"/>
    <property type="molecule type" value="Genomic_DNA"/>
</dbReference>
<dbReference type="AlphaFoldDB" id="A0A7M1T194"/>
<dbReference type="Pfam" id="PF21544">
    <property type="entry name" value="PorZ_N_b_propeller"/>
    <property type="match status" value="1"/>
</dbReference>
<dbReference type="KEGG" id="civ:IMZ16_08345"/>
<dbReference type="Gene3D" id="2.60.40.4070">
    <property type="match status" value="1"/>
</dbReference>
<protein>
    <submittedName>
        <fullName evidence="3">T9SS type A sorting domain-containing protein</fullName>
    </submittedName>
</protein>
<dbReference type="SUPFAM" id="SSF50998">
    <property type="entry name" value="Quinoprotein alcohol dehydrogenase-like"/>
    <property type="match status" value="1"/>
</dbReference>
<evidence type="ECO:0000259" key="2">
    <source>
        <dbReference type="Pfam" id="PF21544"/>
    </source>
</evidence>
<dbReference type="SUPFAM" id="SSF63829">
    <property type="entry name" value="Calcium-dependent phosphotriesterase"/>
    <property type="match status" value="1"/>
</dbReference>
<gene>
    <name evidence="3" type="ORF">IMZ16_08345</name>
</gene>
<accession>A0A7M1T194</accession>
<dbReference type="InterPro" id="IPR015943">
    <property type="entry name" value="WD40/YVTN_repeat-like_dom_sf"/>
</dbReference>